<evidence type="ECO:0000313" key="3">
    <source>
        <dbReference type="Proteomes" id="UP000280296"/>
    </source>
</evidence>
<gene>
    <name evidence="2" type="ORF">TsocGM_14595</name>
</gene>
<dbReference type="GO" id="GO:0045892">
    <property type="term" value="P:negative regulation of DNA-templated transcription"/>
    <property type="evidence" value="ECO:0007669"/>
    <property type="project" value="UniProtKB-ARBA"/>
</dbReference>
<dbReference type="InterPro" id="IPR038390">
    <property type="entry name" value="Metal_Tscrpt_repr_sf"/>
</dbReference>
<proteinExistence type="inferred from homology"/>
<dbReference type="EMBL" id="RYZH01000027">
    <property type="protein sequence ID" value="RUL87020.1"/>
    <property type="molecule type" value="Genomic_DNA"/>
</dbReference>
<name>A0A432MIG7_9BACT</name>
<comment type="similarity">
    <text evidence="1">Belongs to the FrmR/RcnR family.</text>
</comment>
<sequence>MDEQSAKKVRSRVRRIAGQVAGIERMVEDGRYCVDVLNQIAAARSALDALGIELLSKHLESCVLGKGARGEHERAKEMTREELVAEVRTVLARFLK</sequence>
<comment type="caution">
    <text evidence="2">The sequence shown here is derived from an EMBL/GenBank/DDBJ whole genome shotgun (WGS) entry which is preliminary data.</text>
</comment>
<dbReference type="CDD" id="cd10148">
    <property type="entry name" value="CsoR-like_DUF156"/>
    <property type="match status" value="1"/>
</dbReference>
<dbReference type="Pfam" id="PF02583">
    <property type="entry name" value="Trns_repr_metal"/>
    <property type="match status" value="1"/>
</dbReference>
<dbReference type="GO" id="GO:0046872">
    <property type="term" value="F:metal ion binding"/>
    <property type="evidence" value="ECO:0007669"/>
    <property type="project" value="InterPro"/>
</dbReference>
<dbReference type="Gene3D" id="1.20.58.1000">
    <property type="entry name" value="Metal-sensitive repressor, helix protomer"/>
    <property type="match status" value="1"/>
</dbReference>
<organism evidence="2 3">
    <name type="scientific">Tautonia sociabilis</name>
    <dbReference type="NCBI Taxonomy" id="2080755"/>
    <lineage>
        <taxon>Bacteria</taxon>
        <taxon>Pseudomonadati</taxon>
        <taxon>Planctomycetota</taxon>
        <taxon>Planctomycetia</taxon>
        <taxon>Isosphaerales</taxon>
        <taxon>Isosphaeraceae</taxon>
        <taxon>Tautonia</taxon>
    </lineage>
</organism>
<dbReference type="InterPro" id="IPR003735">
    <property type="entry name" value="Metal_Tscrpt_repr"/>
</dbReference>
<keyword evidence="3" id="KW-1185">Reference proteome</keyword>
<accession>A0A432MIG7</accession>
<protein>
    <submittedName>
        <fullName evidence="2">Metal-sensitive transcriptional regulator</fullName>
    </submittedName>
</protein>
<dbReference type="Proteomes" id="UP000280296">
    <property type="component" value="Unassembled WGS sequence"/>
</dbReference>
<evidence type="ECO:0000313" key="2">
    <source>
        <dbReference type="EMBL" id="RUL87020.1"/>
    </source>
</evidence>
<reference evidence="2 3" key="2">
    <citation type="submission" date="2019-01" db="EMBL/GenBank/DDBJ databases">
        <title>Tautonia sociabilis, a novel thermotolerant planctomycete of Isosphaeraceae family, isolated from a 4000 m deep subterranean habitat.</title>
        <authorList>
            <person name="Kovaleva O.L."/>
            <person name="Elcheninov A.G."/>
            <person name="Van Heerden E."/>
            <person name="Toshchakov S.V."/>
            <person name="Novikov A."/>
            <person name="Bonch-Osmolovskaya E.A."/>
            <person name="Kublanov I.V."/>
        </authorList>
    </citation>
    <scope>NUCLEOTIDE SEQUENCE [LARGE SCALE GENOMIC DNA]</scope>
    <source>
        <strain evidence="2 3">GM2012</strain>
    </source>
</reference>
<dbReference type="OrthoDB" id="9811244at2"/>
<dbReference type="PANTHER" id="PTHR33677">
    <property type="entry name" value="TRANSCRIPTIONAL REPRESSOR FRMR-RELATED"/>
    <property type="match status" value="1"/>
</dbReference>
<dbReference type="AlphaFoldDB" id="A0A432MIG7"/>
<evidence type="ECO:0000256" key="1">
    <source>
        <dbReference type="ARBA" id="ARBA00005260"/>
    </source>
</evidence>
<reference evidence="2 3" key="1">
    <citation type="submission" date="2018-12" db="EMBL/GenBank/DDBJ databases">
        <authorList>
            <person name="Toschakov S.V."/>
        </authorList>
    </citation>
    <scope>NUCLEOTIDE SEQUENCE [LARGE SCALE GENOMIC DNA]</scope>
    <source>
        <strain evidence="2 3">GM2012</strain>
    </source>
</reference>
<dbReference type="PANTHER" id="PTHR33677:SF3">
    <property type="entry name" value="COPPER-SENSING TRANSCRIPTIONAL REPRESSOR RICR"/>
    <property type="match status" value="1"/>
</dbReference>
<dbReference type="RefSeq" id="WP_126726206.1">
    <property type="nucleotide sequence ID" value="NZ_RYZH01000027.1"/>
</dbReference>
<dbReference type="GO" id="GO:0003677">
    <property type="term" value="F:DNA binding"/>
    <property type="evidence" value="ECO:0007669"/>
    <property type="project" value="InterPro"/>
</dbReference>